<gene>
    <name evidence="5" type="ORF">PHYSODRAFT_383342</name>
</gene>
<dbReference type="PANTHER" id="PTHR45614">
    <property type="entry name" value="MYB PROTEIN-RELATED"/>
    <property type="match status" value="1"/>
</dbReference>
<keyword evidence="2" id="KW-0238">DNA-binding</keyword>
<keyword evidence="1" id="KW-0677">Repeat</keyword>
<dbReference type="Gene3D" id="1.10.10.60">
    <property type="entry name" value="Homeodomain-like"/>
    <property type="match status" value="3"/>
</dbReference>
<dbReference type="CDD" id="cd00167">
    <property type="entry name" value="SANT"/>
    <property type="match status" value="3"/>
</dbReference>
<dbReference type="PROSITE" id="PS51294">
    <property type="entry name" value="HTH_MYB"/>
    <property type="match status" value="3"/>
</dbReference>
<evidence type="ECO:0000313" key="6">
    <source>
        <dbReference type="Proteomes" id="UP000002640"/>
    </source>
</evidence>
<keyword evidence="6" id="KW-1185">Reference proteome</keyword>
<dbReference type="Pfam" id="PF00249">
    <property type="entry name" value="Myb_DNA-binding"/>
    <property type="match status" value="1"/>
</dbReference>
<proteinExistence type="predicted"/>
<dbReference type="InterPro" id="IPR001005">
    <property type="entry name" value="SANT/Myb"/>
</dbReference>
<evidence type="ECO:0000259" key="3">
    <source>
        <dbReference type="PROSITE" id="PS50090"/>
    </source>
</evidence>
<dbReference type="InterPro" id="IPR017930">
    <property type="entry name" value="Myb_dom"/>
</dbReference>
<dbReference type="GO" id="GO:0000981">
    <property type="term" value="F:DNA-binding transcription factor activity, RNA polymerase II-specific"/>
    <property type="evidence" value="ECO:0007669"/>
    <property type="project" value="TreeGrafter"/>
</dbReference>
<feature type="domain" description="Myb-like" evidence="3">
    <location>
        <begin position="94"/>
        <end position="143"/>
    </location>
</feature>
<name>G4ZG88_PHYSP</name>
<dbReference type="RefSeq" id="XP_009527049.1">
    <property type="nucleotide sequence ID" value="XM_009528754.1"/>
</dbReference>
<dbReference type="GO" id="GO:0005634">
    <property type="term" value="C:nucleus"/>
    <property type="evidence" value="ECO:0007669"/>
    <property type="project" value="TreeGrafter"/>
</dbReference>
<feature type="domain" description="Myb-like" evidence="3">
    <location>
        <begin position="1"/>
        <end position="40"/>
    </location>
</feature>
<sequence length="143" mass="16587">QDTQLREAVRQHGARRWDFIASAVPNRSEESCSARWEELQSRWSLTRQPWTEHEDELLSAIVDSEGASQWTIVASFLPGRNAKQCRERWHHQLNPAIKREAWSADEDALLVTLQRKLGNAWSRMAAYLPGRTDNAIKNRWHSA</sequence>
<feature type="non-terminal residue" evidence="5">
    <location>
        <position position="1"/>
    </location>
</feature>
<feature type="domain" description="HTH myb-type" evidence="4">
    <location>
        <begin position="42"/>
        <end position="93"/>
    </location>
</feature>
<feature type="domain" description="HTH myb-type" evidence="4">
    <location>
        <begin position="1"/>
        <end position="36"/>
    </location>
</feature>
<evidence type="ECO:0000256" key="2">
    <source>
        <dbReference type="ARBA" id="ARBA00023125"/>
    </source>
</evidence>
<dbReference type="EMBL" id="JH159154">
    <property type="protein sequence ID" value="EGZ17991.1"/>
    <property type="molecule type" value="Genomic_DNA"/>
</dbReference>
<accession>G4ZG88</accession>
<protein>
    <recommendedName>
        <fullName evidence="7">Homeodomain-like protein</fullName>
    </recommendedName>
</protein>
<dbReference type="GeneID" id="20650824"/>
<dbReference type="OMA" id="MAYVERN"/>
<dbReference type="InterPro" id="IPR009057">
    <property type="entry name" value="Homeodomain-like_sf"/>
</dbReference>
<dbReference type="InterPro" id="IPR050560">
    <property type="entry name" value="MYB_TF"/>
</dbReference>
<dbReference type="Proteomes" id="UP000002640">
    <property type="component" value="Unassembled WGS sequence"/>
</dbReference>
<dbReference type="AlphaFoldDB" id="G4ZG88"/>
<dbReference type="SUPFAM" id="SSF46689">
    <property type="entry name" value="Homeodomain-like"/>
    <property type="match status" value="2"/>
</dbReference>
<dbReference type="Pfam" id="PF13921">
    <property type="entry name" value="Myb_DNA-bind_6"/>
    <property type="match status" value="1"/>
</dbReference>
<feature type="domain" description="HTH myb-type" evidence="4">
    <location>
        <begin position="94"/>
        <end position="143"/>
    </location>
</feature>
<evidence type="ECO:0008006" key="7">
    <source>
        <dbReference type="Google" id="ProtNLM"/>
    </source>
</evidence>
<feature type="non-terminal residue" evidence="5">
    <location>
        <position position="143"/>
    </location>
</feature>
<evidence type="ECO:0000313" key="5">
    <source>
        <dbReference type="EMBL" id="EGZ17991.1"/>
    </source>
</evidence>
<dbReference type="FunFam" id="1.10.10.60:FF:000010">
    <property type="entry name" value="Transcriptional activator Myb isoform A"/>
    <property type="match status" value="1"/>
</dbReference>
<organism evidence="5 6">
    <name type="scientific">Phytophthora sojae (strain P6497)</name>
    <name type="common">Soybean stem and root rot agent</name>
    <name type="synonym">Phytophthora megasperma f. sp. glycines</name>
    <dbReference type="NCBI Taxonomy" id="1094619"/>
    <lineage>
        <taxon>Eukaryota</taxon>
        <taxon>Sar</taxon>
        <taxon>Stramenopiles</taxon>
        <taxon>Oomycota</taxon>
        <taxon>Peronosporomycetes</taxon>
        <taxon>Peronosporales</taxon>
        <taxon>Peronosporaceae</taxon>
        <taxon>Phytophthora</taxon>
    </lineage>
</organism>
<dbReference type="PANTHER" id="PTHR45614:SF241">
    <property type="entry name" value="MYB-LIKE DNA-BINDING PROTEIN"/>
    <property type="match status" value="1"/>
</dbReference>
<dbReference type="SMART" id="SM00717">
    <property type="entry name" value="SANT"/>
    <property type="match status" value="3"/>
</dbReference>
<dbReference type="PROSITE" id="PS50090">
    <property type="entry name" value="MYB_LIKE"/>
    <property type="match status" value="3"/>
</dbReference>
<dbReference type="SMR" id="G4ZG88"/>
<feature type="domain" description="Myb-like" evidence="3">
    <location>
        <begin position="42"/>
        <end position="93"/>
    </location>
</feature>
<dbReference type="InParanoid" id="G4ZG88"/>
<dbReference type="KEGG" id="psoj:PHYSODRAFT_383342"/>
<dbReference type="GO" id="GO:0000978">
    <property type="term" value="F:RNA polymerase II cis-regulatory region sequence-specific DNA binding"/>
    <property type="evidence" value="ECO:0007669"/>
    <property type="project" value="TreeGrafter"/>
</dbReference>
<reference evidence="5 6" key="1">
    <citation type="journal article" date="2006" name="Science">
        <title>Phytophthora genome sequences uncover evolutionary origins and mechanisms of pathogenesis.</title>
        <authorList>
            <person name="Tyler B.M."/>
            <person name="Tripathy S."/>
            <person name="Zhang X."/>
            <person name="Dehal P."/>
            <person name="Jiang R.H."/>
            <person name="Aerts A."/>
            <person name="Arredondo F.D."/>
            <person name="Baxter L."/>
            <person name="Bensasson D."/>
            <person name="Beynon J.L."/>
            <person name="Chapman J."/>
            <person name="Damasceno C.M."/>
            <person name="Dorrance A.E."/>
            <person name="Dou D."/>
            <person name="Dickerman A.W."/>
            <person name="Dubchak I.L."/>
            <person name="Garbelotto M."/>
            <person name="Gijzen M."/>
            <person name="Gordon S.G."/>
            <person name="Govers F."/>
            <person name="Grunwald N.J."/>
            <person name="Huang W."/>
            <person name="Ivors K.L."/>
            <person name="Jones R.W."/>
            <person name="Kamoun S."/>
            <person name="Krampis K."/>
            <person name="Lamour K.H."/>
            <person name="Lee M.K."/>
            <person name="McDonald W.H."/>
            <person name="Medina M."/>
            <person name="Meijer H.J."/>
            <person name="Nordberg E.K."/>
            <person name="Maclean D.J."/>
            <person name="Ospina-Giraldo M.D."/>
            <person name="Morris P.F."/>
            <person name="Phuntumart V."/>
            <person name="Putnam N.H."/>
            <person name="Rash S."/>
            <person name="Rose J.K."/>
            <person name="Sakihama Y."/>
            <person name="Salamov A.A."/>
            <person name="Savidor A."/>
            <person name="Scheuring C.F."/>
            <person name="Smith B.M."/>
            <person name="Sobral B.W."/>
            <person name="Terry A."/>
            <person name="Torto-Alalibo T.A."/>
            <person name="Win J."/>
            <person name="Xu Z."/>
            <person name="Zhang H."/>
            <person name="Grigoriev I.V."/>
            <person name="Rokhsar D.S."/>
            <person name="Boore J.L."/>
        </authorList>
    </citation>
    <scope>NUCLEOTIDE SEQUENCE [LARGE SCALE GENOMIC DNA]</scope>
    <source>
        <strain evidence="5 6">P6497</strain>
    </source>
</reference>
<evidence type="ECO:0000259" key="4">
    <source>
        <dbReference type="PROSITE" id="PS51294"/>
    </source>
</evidence>
<evidence type="ECO:0000256" key="1">
    <source>
        <dbReference type="ARBA" id="ARBA00022737"/>
    </source>
</evidence>